<name>A0A3B3H6I7_ORYLA</name>
<dbReference type="AlphaFoldDB" id="A0A3B3H6I7"/>
<reference evidence="1" key="2">
    <citation type="submission" date="2025-08" db="UniProtKB">
        <authorList>
            <consortium name="Ensembl"/>
        </authorList>
    </citation>
    <scope>IDENTIFICATION</scope>
    <source>
        <strain evidence="1">Hd-rR</strain>
    </source>
</reference>
<dbReference type="InParanoid" id="A0A3B3H6I7"/>
<accession>A0A3B3H6I7</accession>
<dbReference type="Proteomes" id="UP000001038">
    <property type="component" value="Chromosome 1"/>
</dbReference>
<sequence>MDGANRFCAKQSDLILAEKDLVLSAIALIGDWSSGQSSVLEAPSRHTSKVTHKQAETSYKSSFFLTGDGKGDRVAPHQQSCPQLRGEFFRNSCCSAETMS</sequence>
<dbReference type="Bgee" id="ENSORLG00000026362">
    <property type="expression patterns" value="Expressed in liver and 9 other cell types or tissues"/>
</dbReference>
<protein>
    <submittedName>
        <fullName evidence="1">Uncharacterized protein</fullName>
    </submittedName>
</protein>
<reference evidence="1" key="3">
    <citation type="submission" date="2025-09" db="UniProtKB">
        <authorList>
            <consortium name="Ensembl"/>
        </authorList>
    </citation>
    <scope>IDENTIFICATION</scope>
    <source>
        <strain evidence="1">Hd-rR</strain>
    </source>
</reference>
<evidence type="ECO:0000313" key="2">
    <source>
        <dbReference type="Proteomes" id="UP000001038"/>
    </source>
</evidence>
<keyword evidence="2" id="KW-1185">Reference proteome</keyword>
<organism evidence="1 2">
    <name type="scientific">Oryzias latipes</name>
    <name type="common">Japanese rice fish</name>
    <name type="synonym">Japanese killifish</name>
    <dbReference type="NCBI Taxonomy" id="8090"/>
    <lineage>
        <taxon>Eukaryota</taxon>
        <taxon>Metazoa</taxon>
        <taxon>Chordata</taxon>
        <taxon>Craniata</taxon>
        <taxon>Vertebrata</taxon>
        <taxon>Euteleostomi</taxon>
        <taxon>Actinopterygii</taxon>
        <taxon>Neopterygii</taxon>
        <taxon>Teleostei</taxon>
        <taxon>Neoteleostei</taxon>
        <taxon>Acanthomorphata</taxon>
        <taxon>Ovalentaria</taxon>
        <taxon>Atherinomorphae</taxon>
        <taxon>Beloniformes</taxon>
        <taxon>Adrianichthyidae</taxon>
        <taxon>Oryziinae</taxon>
        <taxon>Oryzias</taxon>
    </lineage>
</organism>
<evidence type="ECO:0000313" key="1">
    <source>
        <dbReference type="Ensembl" id="ENSORLP00000027461.1"/>
    </source>
</evidence>
<reference evidence="1 2" key="1">
    <citation type="journal article" date="2007" name="Nature">
        <title>The medaka draft genome and insights into vertebrate genome evolution.</title>
        <authorList>
            <person name="Kasahara M."/>
            <person name="Naruse K."/>
            <person name="Sasaki S."/>
            <person name="Nakatani Y."/>
            <person name="Qu W."/>
            <person name="Ahsan B."/>
            <person name="Yamada T."/>
            <person name="Nagayasu Y."/>
            <person name="Doi K."/>
            <person name="Kasai Y."/>
            <person name="Jindo T."/>
            <person name="Kobayashi D."/>
            <person name="Shimada A."/>
            <person name="Toyoda A."/>
            <person name="Kuroki Y."/>
            <person name="Fujiyama A."/>
            <person name="Sasaki T."/>
            <person name="Shimizu A."/>
            <person name="Asakawa S."/>
            <person name="Shimizu N."/>
            <person name="Hashimoto S."/>
            <person name="Yang J."/>
            <person name="Lee Y."/>
            <person name="Matsushima K."/>
            <person name="Sugano S."/>
            <person name="Sakaizumi M."/>
            <person name="Narita T."/>
            <person name="Ohishi K."/>
            <person name="Haga S."/>
            <person name="Ohta F."/>
            <person name="Nomoto H."/>
            <person name="Nogata K."/>
            <person name="Morishita T."/>
            <person name="Endo T."/>
            <person name="Shin-I T."/>
            <person name="Takeda H."/>
            <person name="Morishita S."/>
            <person name="Kohara Y."/>
        </authorList>
    </citation>
    <scope>NUCLEOTIDE SEQUENCE [LARGE SCALE GENOMIC DNA]</scope>
    <source>
        <strain evidence="1 2">Hd-rR</strain>
    </source>
</reference>
<proteinExistence type="predicted"/>
<dbReference type="Ensembl" id="ENSORLT00000045197.1">
    <property type="protein sequence ID" value="ENSORLP00000027461.1"/>
    <property type="gene ID" value="ENSORLG00000026362.1"/>
</dbReference>